<protein>
    <submittedName>
        <fullName evidence="11">CONSTANS-like protein</fullName>
    </submittedName>
</protein>
<dbReference type="InterPro" id="IPR049808">
    <property type="entry name" value="CONSTANS-like_Bbox1"/>
</dbReference>
<feature type="domain" description="B box-type" evidence="9">
    <location>
        <begin position="8"/>
        <end position="55"/>
    </location>
</feature>
<evidence type="ECO:0000256" key="7">
    <source>
        <dbReference type="PROSITE-ProRule" id="PRU00357"/>
    </source>
</evidence>
<dbReference type="GO" id="GO:0005634">
    <property type="term" value="C:nucleus"/>
    <property type="evidence" value="ECO:0007669"/>
    <property type="project" value="UniProtKB-SubCell"/>
</dbReference>
<dbReference type="GO" id="GO:0008270">
    <property type="term" value="F:zinc ion binding"/>
    <property type="evidence" value="ECO:0007669"/>
    <property type="project" value="UniProtKB-KW"/>
</dbReference>
<evidence type="ECO:0000259" key="9">
    <source>
        <dbReference type="PROSITE" id="PS50119"/>
    </source>
</evidence>
<proteinExistence type="inferred from homology"/>
<comment type="similarity">
    <text evidence="2">Belongs to the CONSTANS family.</text>
</comment>
<dbReference type="Pfam" id="PF06203">
    <property type="entry name" value="CCT"/>
    <property type="match status" value="1"/>
</dbReference>
<evidence type="ECO:0000256" key="1">
    <source>
        <dbReference type="ARBA" id="ARBA00004123"/>
    </source>
</evidence>
<dbReference type="CDD" id="cd19821">
    <property type="entry name" value="Bbox1_BBX-like"/>
    <property type="match status" value="1"/>
</dbReference>
<accession>A0A1Y5IRD4</accession>
<organism evidence="11">
    <name type="scientific">Ostreococcus tauri</name>
    <name type="common">Marine green alga</name>
    <dbReference type="NCBI Taxonomy" id="70448"/>
    <lineage>
        <taxon>Eukaryota</taxon>
        <taxon>Viridiplantae</taxon>
        <taxon>Chlorophyta</taxon>
        <taxon>Mamiellophyceae</taxon>
        <taxon>Mamiellales</taxon>
        <taxon>Bathycoccaceae</taxon>
        <taxon>Ostreococcus</taxon>
    </lineage>
</organism>
<evidence type="ECO:0000256" key="3">
    <source>
        <dbReference type="ARBA" id="ARBA00022723"/>
    </source>
</evidence>
<dbReference type="eggNOG" id="KOG1601">
    <property type="taxonomic scope" value="Eukaryota"/>
</dbReference>
<reference evidence="11" key="1">
    <citation type="submission" date="2017-04" db="EMBL/GenBank/DDBJ databases">
        <title>Population genomics of picophytoplankton unveils novel chromosome hypervariability.</title>
        <authorList>
            <consortium name="DOE Joint Genome Institute"/>
            <person name="Blanc-Mathieu R."/>
            <person name="Krasovec M."/>
            <person name="Hebrard M."/>
            <person name="Yau S."/>
            <person name="Desgranges E."/>
            <person name="Martin J."/>
            <person name="Schackwitz W."/>
            <person name="Kuo A."/>
            <person name="Salin G."/>
            <person name="Donnadieu C."/>
            <person name="Desdevises Y."/>
            <person name="Sanchez-Ferandin S."/>
            <person name="Moreau H."/>
            <person name="Rivals E."/>
            <person name="Grigoriev I.V."/>
            <person name="Grimsley N."/>
            <person name="Eyre-Walker A."/>
            <person name="Piganeau G."/>
        </authorList>
    </citation>
    <scope>NUCLEOTIDE SEQUENCE [LARGE SCALE GENOMIC DNA]</scope>
    <source>
        <strain evidence="11">RCC 1115</strain>
    </source>
</reference>
<sequence length="406" mass="44568">MAHGALDPRCESCPTAAARAATWFCAQDEVYLCDACDAMVHAANGIASKHERRPVRGMERDVDSADSRRLSKLTRGEVHVDVTTDDVIGMCDEYLHSSLMPSSSFPVDTLDGAFWDETIGELDDETEQFLRDEPFGGDVHDGIDTSSPRDGATLIRGVVKPNSSDSHSGEFSGGSDGRSQKSDISRSDMERLRRIGREDFDSSFLGPILDDSAVKFLEANPTYGVFGSPSPESRGIGAKALAAKFGSTSVRFERDDGLMNGVGPKEETDDASKPATRFDAPPSGSDTYSGMPQPQTRLERLKRWKEKRKNRNFNKVIRYQSRKACADSRPRVKGKFVRVSSVPDLSKIREEGIDSEDEDEKDVGRDKIKELGLDMGMRAPPSMRAIKTGLVGSASMPDFSVYNMDD</sequence>
<feature type="region of interest" description="Disordered" evidence="8">
    <location>
        <begin position="158"/>
        <end position="187"/>
    </location>
</feature>
<dbReference type="PANTHER" id="PTHR31319">
    <property type="entry name" value="ZINC FINGER PROTEIN CONSTANS-LIKE 4"/>
    <property type="match status" value="1"/>
</dbReference>
<name>A0A1Y5IRD4_OSTTA</name>
<feature type="region of interest" description="Disordered" evidence="8">
    <location>
        <begin position="255"/>
        <end position="294"/>
    </location>
</feature>
<feature type="compositionally biased region" description="Basic and acidic residues" evidence="8">
    <location>
        <begin position="178"/>
        <end position="187"/>
    </location>
</feature>
<evidence type="ECO:0000256" key="5">
    <source>
        <dbReference type="ARBA" id="ARBA00023242"/>
    </source>
</evidence>
<comment type="subcellular location">
    <subcellularLocation>
        <location evidence="1 7">Nucleus</location>
    </subcellularLocation>
</comment>
<keyword evidence="4" id="KW-0862">Zinc</keyword>
<dbReference type="InterPro" id="IPR045281">
    <property type="entry name" value="CONSTANS-like"/>
</dbReference>
<dbReference type="AlphaFoldDB" id="A0A1Y5IRD4"/>
<dbReference type="Proteomes" id="UP000195557">
    <property type="component" value="Unassembled WGS sequence"/>
</dbReference>
<evidence type="ECO:0000256" key="8">
    <source>
        <dbReference type="SAM" id="MobiDB-lite"/>
    </source>
</evidence>
<evidence type="ECO:0000256" key="4">
    <source>
        <dbReference type="ARBA" id="ARBA00022833"/>
    </source>
</evidence>
<dbReference type="Pfam" id="PF00643">
    <property type="entry name" value="zf-B_box"/>
    <property type="match status" value="1"/>
</dbReference>
<feature type="compositionally biased region" description="Polar residues" evidence="8">
    <location>
        <begin position="284"/>
        <end position="294"/>
    </location>
</feature>
<feature type="domain" description="CCT" evidence="10">
    <location>
        <begin position="297"/>
        <end position="339"/>
    </location>
</feature>
<dbReference type="PROSITE" id="PS50119">
    <property type="entry name" value="ZF_BBOX"/>
    <property type="match status" value="1"/>
</dbReference>
<evidence type="ECO:0000256" key="6">
    <source>
        <dbReference type="PROSITE-ProRule" id="PRU00024"/>
    </source>
</evidence>
<keyword evidence="3" id="KW-0479">Metal-binding</keyword>
<dbReference type="InterPro" id="IPR000315">
    <property type="entry name" value="Znf_B-box"/>
</dbReference>
<dbReference type="SMART" id="SM00336">
    <property type="entry name" value="BBOX"/>
    <property type="match status" value="1"/>
</dbReference>
<dbReference type="EMBL" id="KZ155771">
    <property type="protein sequence ID" value="OUS49545.1"/>
    <property type="molecule type" value="Genomic_DNA"/>
</dbReference>
<dbReference type="InterPro" id="IPR010402">
    <property type="entry name" value="CCT_domain"/>
</dbReference>
<keyword evidence="5 7" id="KW-0539">Nucleus</keyword>
<evidence type="ECO:0000313" key="11">
    <source>
        <dbReference type="EMBL" id="OUS49545.1"/>
    </source>
</evidence>
<gene>
    <name evidence="11" type="ORF">BE221DRAFT_65730</name>
</gene>
<evidence type="ECO:0000259" key="10">
    <source>
        <dbReference type="PROSITE" id="PS51017"/>
    </source>
</evidence>
<evidence type="ECO:0000256" key="2">
    <source>
        <dbReference type="ARBA" id="ARBA00010024"/>
    </source>
</evidence>
<keyword evidence="6" id="KW-0863">Zinc-finger</keyword>
<dbReference type="PROSITE" id="PS51017">
    <property type="entry name" value="CCT"/>
    <property type="match status" value="1"/>
</dbReference>
<dbReference type="PANTHER" id="PTHR31319:SF77">
    <property type="entry name" value="ZINC FINGER PROTEIN CONSTANS-LIKE 4"/>
    <property type="match status" value="1"/>
</dbReference>